<name>A0A9P4M455_9PEZI</name>
<evidence type="ECO:0000259" key="1">
    <source>
        <dbReference type="Pfam" id="PF00339"/>
    </source>
</evidence>
<dbReference type="Pfam" id="PF00339">
    <property type="entry name" value="Arrestin_N"/>
    <property type="match status" value="1"/>
</dbReference>
<comment type="caution">
    <text evidence="2">The sequence shown here is derived from an EMBL/GenBank/DDBJ whole genome shotgun (WGS) entry which is preliminary data.</text>
</comment>
<organism evidence="2 3">
    <name type="scientific">Rhizodiscina lignyota</name>
    <dbReference type="NCBI Taxonomy" id="1504668"/>
    <lineage>
        <taxon>Eukaryota</taxon>
        <taxon>Fungi</taxon>
        <taxon>Dikarya</taxon>
        <taxon>Ascomycota</taxon>
        <taxon>Pezizomycotina</taxon>
        <taxon>Dothideomycetes</taxon>
        <taxon>Pleosporomycetidae</taxon>
        <taxon>Aulographales</taxon>
        <taxon>Rhizodiscinaceae</taxon>
        <taxon>Rhizodiscina</taxon>
    </lineage>
</organism>
<accession>A0A9P4M455</accession>
<dbReference type="OrthoDB" id="3789699at2759"/>
<protein>
    <recommendedName>
        <fullName evidence="1">Arrestin-like N-terminal domain-containing protein</fullName>
    </recommendedName>
</protein>
<dbReference type="AlphaFoldDB" id="A0A9P4M455"/>
<reference evidence="2" key="1">
    <citation type="journal article" date="2020" name="Stud. Mycol.">
        <title>101 Dothideomycetes genomes: a test case for predicting lifestyles and emergence of pathogens.</title>
        <authorList>
            <person name="Haridas S."/>
            <person name="Albert R."/>
            <person name="Binder M."/>
            <person name="Bloem J."/>
            <person name="Labutti K."/>
            <person name="Salamov A."/>
            <person name="Andreopoulos B."/>
            <person name="Baker S."/>
            <person name="Barry K."/>
            <person name="Bills G."/>
            <person name="Bluhm B."/>
            <person name="Cannon C."/>
            <person name="Castanera R."/>
            <person name="Culley D."/>
            <person name="Daum C."/>
            <person name="Ezra D."/>
            <person name="Gonzalez J."/>
            <person name="Henrissat B."/>
            <person name="Kuo A."/>
            <person name="Liang C."/>
            <person name="Lipzen A."/>
            <person name="Lutzoni F."/>
            <person name="Magnuson J."/>
            <person name="Mondo S."/>
            <person name="Nolan M."/>
            <person name="Ohm R."/>
            <person name="Pangilinan J."/>
            <person name="Park H.-J."/>
            <person name="Ramirez L."/>
            <person name="Alfaro M."/>
            <person name="Sun H."/>
            <person name="Tritt A."/>
            <person name="Yoshinaga Y."/>
            <person name="Zwiers L.-H."/>
            <person name="Turgeon B."/>
            <person name="Goodwin S."/>
            <person name="Spatafora J."/>
            <person name="Crous P."/>
            <person name="Grigoriev I."/>
        </authorList>
    </citation>
    <scope>NUCLEOTIDE SEQUENCE</scope>
    <source>
        <strain evidence="2">CBS 133067</strain>
    </source>
</reference>
<dbReference type="InterPro" id="IPR011021">
    <property type="entry name" value="Arrestin-like_N"/>
</dbReference>
<proteinExistence type="predicted"/>
<evidence type="ECO:0000313" key="2">
    <source>
        <dbReference type="EMBL" id="KAF2096493.1"/>
    </source>
</evidence>
<dbReference type="Gene3D" id="2.60.40.640">
    <property type="match status" value="1"/>
</dbReference>
<dbReference type="InterPro" id="IPR014752">
    <property type="entry name" value="Arrestin-like_C"/>
</dbReference>
<sequence>MASPTLIIRPDFANQNYGTGDTVTGQVMLLNAKPELIGRVFIELWGRTKTKIIRRNGNSRVTYRGRHHLFSKVEVIQQTSTPLEAGHTYGFPFSVTFPTTLPPMADGSDQGLDKTLPPSFRDDEMEWGAHFESFVEYKLTANICRHQSNIVMRTTELALNYVPTLRNDQVVPDGRSTSSSQKFIARSLLLLPENEGRELTFKEKTKSVFSSSKLPAAAFKFTVSYPTTVLAGDRFLISAGIEHLPGESTAPTPAVELQSIYISLKGWTNVQAEGVFHNPQDNLEATLWKKQWINVGLFNKGEGWTKMLSTALPELLPPTFKTFNMGRSYCFKPRLGGHIYWFYQEEDRESFRNPFQRLPQV</sequence>
<dbReference type="Proteomes" id="UP000799772">
    <property type="component" value="Unassembled WGS sequence"/>
</dbReference>
<dbReference type="EMBL" id="ML978129">
    <property type="protein sequence ID" value="KAF2096493.1"/>
    <property type="molecule type" value="Genomic_DNA"/>
</dbReference>
<gene>
    <name evidence="2" type="ORF">NA57DRAFT_78096</name>
</gene>
<keyword evidence="3" id="KW-1185">Reference proteome</keyword>
<feature type="domain" description="Arrestin-like N-terminal" evidence="1">
    <location>
        <begin position="11"/>
        <end position="107"/>
    </location>
</feature>
<evidence type="ECO:0000313" key="3">
    <source>
        <dbReference type="Proteomes" id="UP000799772"/>
    </source>
</evidence>